<dbReference type="Proteomes" id="UP000747110">
    <property type="component" value="Unassembled WGS sequence"/>
</dbReference>
<gene>
    <name evidence="1" type="ORF">Vretifemale_17234</name>
</gene>
<organism evidence="1 2">
    <name type="scientific">Volvox reticuliferus</name>
    <dbReference type="NCBI Taxonomy" id="1737510"/>
    <lineage>
        <taxon>Eukaryota</taxon>
        <taxon>Viridiplantae</taxon>
        <taxon>Chlorophyta</taxon>
        <taxon>core chlorophytes</taxon>
        <taxon>Chlorophyceae</taxon>
        <taxon>CS clade</taxon>
        <taxon>Chlamydomonadales</taxon>
        <taxon>Volvocaceae</taxon>
        <taxon>Volvox</taxon>
    </lineage>
</organism>
<keyword evidence="2" id="KW-1185">Reference proteome</keyword>
<proteinExistence type="predicted"/>
<comment type="caution">
    <text evidence="1">The sequence shown here is derived from an EMBL/GenBank/DDBJ whole genome shotgun (WGS) entry which is preliminary data.</text>
</comment>
<accession>A0A8J4CTC2</accession>
<dbReference type="EMBL" id="BNCP01000050">
    <property type="protein sequence ID" value="GIL89427.1"/>
    <property type="molecule type" value="Genomic_DNA"/>
</dbReference>
<protein>
    <submittedName>
        <fullName evidence="1">Uncharacterized protein</fullName>
    </submittedName>
</protein>
<sequence length="123" mass="13544">MFAPCAVRLNDPMNPLPQDSAPTGLVNRAMLLLYVLMMAAAYYDGDNDSAKDLANSQRHSAILLTSALMSYHGMPPWPYPELLELATLLSNLKVGDDTERHALSGLALTSADRTHHQNKPRRV</sequence>
<dbReference type="OrthoDB" id="10439272at2759"/>
<dbReference type="AlphaFoldDB" id="A0A8J4CTC2"/>
<evidence type="ECO:0000313" key="2">
    <source>
        <dbReference type="Proteomes" id="UP000747110"/>
    </source>
</evidence>
<reference evidence="1" key="1">
    <citation type="journal article" date="2021" name="Proc. Natl. Acad. Sci. U.S.A.">
        <title>Three genomes in the algal genus Volvox reveal the fate of a haploid sex-determining region after a transition to homothallism.</title>
        <authorList>
            <person name="Yamamoto K."/>
            <person name="Hamaji T."/>
            <person name="Kawai-Toyooka H."/>
            <person name="Matsuzaki R."/>
            <person name="Takahashi F."/>
            <person name="Nishimura Y."/>
            <person name="Kawachi M."/>
            <person name="Noguchi H."/>
            <person name="Minakuchi Y."/>
            <person name="Umen J.G."/>
            <person name="Toyoda A."/>
            <person name="Nozaki H."/>
        </authorList>
    </citation>
    <scope>NUCLEOTIDE SEQUENCE</scope>
    <source>
        <strain evidence="1">NIES-3786</strain>
    </source>
</reference>
<evidence type="ECO:0000313" key="1">
    <source>
        <dbReference type="EMBL" id="GIL89427.1"/>
    </source>
</evidence>
<name>A0A8J4CTC2_9CHLO</name>